<keyword evidence="7" id="KW-0812">Transmembrane</keyword>
<name>A0AA90VN79_9BACT</name>
<feature type="domain" description="Histidine kinase" evidence="8">
    <location>
        <begin position="288"/>
        <end position="440"/>
    </location>
</feature>
<keyword evidence="6" id="KW-0175">Coiled coil</keyword>
<dbReference type="RefSeq" id="WP_153139435.1">
    <property type="nucleotide sequence ID" value="NZ_VZAP01000157.1"/>
</dbReference>
<dbReference type="EMBL" id="VZAP01000157">
    <property type="protein sequence ID" value="MQO93490.1"/>
    <property type="molecule type" value="Genomic_DNA"/>
</dbReference>
<keyword evidence="7" id="KW-0472">Membrane</keyword>
<dbReference type="InterPro" id="IPR003661">
    <property type="entry name" value="HisK_dim/P_dom"/>
</dbReference>
<comment type="caution">
    <text evidence="9">The sequence shown here is derived from an EMBL/GenBank/DDBJ whole genome shotgun (WGS) entry which is preliminary data.</text>
</comment>
<dbReference type="AlphaFoldDB" id="A0AA90VN79"/>
<evidence type="ECO:0000256" key="2">
    <source>
        <dbReference type="ARBA" id="ARBA00012438"/>
    </source>
</evidence>
<dbReference type="InterPro" id="IPR005467">
    <property type="entry name" value="His_kinase_dom"/>
</dbReference>
<dbReference type="PROSITE" id="PS50109">
    <property type="entry name" value="HIS_KIN"/>
    <property type="match status" value="1"/>
</dbReference>
<organism evidence="9 10">
    <name type="scientific">Segatella copri</name>
    <dbReference type="NCBI Taxonomy" id="165179"/>
    <lineage>
        <taxon>Bacteria</taxon>
        <taxon>Pseudomonadati</taxon>
        <taxon>Bacteroidota</taxon>
        <taxon>Bacteroidia</taxon>
        <taxon>Bacteroidales</taxon>
        <taxon>Prevotellaceae</taxon>
        <taxon>Segatella</taxon>
    </lineage>
</organism>
<evidence type="ECO:0000256" key="4">
    <source>
        <dbReference type="ARBA" id="ARBA00022777"/>
    </source>
</evidence>
<gene>
    <name evidence="9" type="ORF">F7D31_12670</name>
</gene>
<evidence type="ECO:0000256" key="1">
    <source>
        <dbReference type="ARBA" id="ARBA00000085"/>
    </source>
</evidence>
<dbReference type="GO" id="GO:0000155">
    <property type="term" value="F:phosphorelay sensor kinase activity"/>
    <property type="evidence" value="ECO:0007669"/>
    <property type="project" value="InterPro"/>
</dbReference>
<keyword evidence="4" id="KW-0418">Kinase</keyword>
<dbReference type="CDD" id="cd00082">
    <property type="entry name" value="HisKA"/>
    <property type="match status" value="1"/>
</dbReference>
<dbReference type="InterPro" id="IPR003594">
    <property type="entry name" value="HATPase_dom"/>
</dbReference>
<accession>A0AA90VN79</accession>
<protein>
    <recommendedName>
        <fullName evidence="2">histidine kinase</fullName>
        <ecNumber evidence="2">2.7.13.3</ecNumber>
    </recommendedName>
</protein>
<reference evidence="10" key="1">
    <citation type="submission" date="2019-09" db="EMBL/GenBank/DDBJ databases">
        <title>Distinct polysaccharide growth profiles of human intestinal Prevotella copri isolates.</title>
        <authorList>
            <person name="Fehlner-Peach H."/>
            <person name="Magnabosco C."/>
            <person name="Raghavan V."/>
            <person name="Scher J.U."/>
            <person name="Tett A."/>
            <person name="Cox L.M."/>
            <person name="Gottsegen C."/>
            <person name="Watters A."/>
            <person name="Wiltshire- Gordon J.D."/>
            <person name="Segata N."/>
            <person name="Bonneau R."/>
            <person name="Littman D.R."/>
        </authorList>
    </citation>
    <scope>NUCLEOTIDE SEQUENCE [LARGE SCALE GENOMIC DNA]</scope>
    <source>
        <strain evidence="10">iAU3127</strain>
    </source>
</reference>
<dbReference type="Gene3D" id="3.30.565.10">
    <property type="entry name" value="Histidine kinase-like ATPase, C-terminal domain"/>
    <property type="match status" value="1"/>
</dbReference>
<evidence type="ECO:0000256" key="6">
    <source>
        <dbReference type="SAM" id="Coils"/>
    </source>
</evidence>
<dbReference type="Gene3D" id="1.10.287.130">
    <property type="match status" value="1"/>
</dbReference>
<dbReference type="InterPro" id="IPR036890">
    <property type="entry name" value="HATPase_C_sf"/>
</dbReference>
<dbReference type="Pfam" id="PF00512">
    <property type="entry name" value="HisKA"/>
    <property type="match status" value="1"/>
</dbReference>
<feature type="transmembrane region" description="Helical" evidence="7">
    <location>
        <begin position="232"/>
        <end position="255"/>
    </location>
</feature>
<comment type="catalytic activity">
    <reaction evidence="1">
        <text>ATP + protein L-histidine = ADP + protein N-phospho-L-histidine.</text>
        <dbReference type="EC" id="2.7.13.3"/>
    </reaction>
</comment>
<feature type="coiled-coil region" evidence="6">
    <location>
        <begin position="261"/>
        <end position="288"/>
    </location>
</feature>
<sequence length="440" mass="49764">MQQTNVPFKVALGYIIVAIVLILAIGLVYRNTTTVLAINQATRDYIEKRQAADSTMSNLLKEEQTNLQQLTRAMQGKSSHNYLHEKMNSLNSGEDSVVVHSKAPKTHVAKNTTVEVMKTRKGFFRRLADAFKKEHAETLSIRRDSNQAVTDTLSTPVNLAGNVADILEQIDRKEKQSTRDNHDAINREVRDLQITNARLALRSSQQLNDIHQRERQAMQQAINQAMQARQNLLWQIGLLAIVAITAAVILVYYIYRDTQKERIYRENLEEANEEIRRIMNQRERLLLTITHDIKAPAASISGFIDLMKDYVDNPQAISCLNSIKGSATHLSRLVAALLDYHQLENGLMKLNPVDFSPADMFRQCAGEMQILSQEKGLELHLELDGISSPQTYYRADAFRIRQILNNLVSNAIKYTDKGSVTIQAAISPQHLLTFSVRDTG</sequence>
<evidence type="ECO:0000313" key="9">
    <source>
        <dbReference type="EMBL" id="MQO93490.1"/>
    </source>
</evidence>
<proteinExistence type="predicted"/>
<dbReference type="InterPro" id="IPR050736">
    <property type="entry name" value="Sensor_HK_Regulatory"/>
</dbReference>
<keyword evidence="3" id="KW-0808">Transferase</keyword>
<feature type="non-terminal residue" evidence="9">
    <location>
        <position position="440"/>
    </location>
</feature>
<dbReference type="Pfam" id="PF02518">
    <property type="entry name" value="HATPase_c"/>
    <property type="match status" value="1"/>
</dbReference>
<dbReference type="EC" id="2.7.13.3" evidence="2"/>
<feature type="transmembrane region" description="Helical" evidence="7">
    <location>
        <begin position="12"/>
        <end position="29"/>
    </location>
</feature>
<evidence type="ECO:0000256" key="7">
    <source>
        <dbReference type="SAM" id="Phobius"/>
    </source>
</evidence>
<dbReference type="SUPFAM" id="SSF55874">
    <property type="entry name" value="ATPase domain of HSP90 chaperone/DNA topoisomerase II/histidine kinase"/>
    <property type="match status" value="1"/>
</dbReference>
<dbReference type="Proteomes" id="UP000421283">
    <property type="component" value="Unassembled WGS sequence"/>
</dbReference>
<evidence type="ECO:0000259" key="8">
    <source>
        <dbReference type="PROSITE" id="PS50109"/>
    </source>
</evidence>
<dbReference type="SMART" id="SM00388">
    <property type="entry name" value="HisKA"/>
    <property type="match status" value="1"/>
</dbReference>
<dbReference type="InterPro" id="IPR036097">
    <property type="entry name" value="HisK_dim/P_sf"/>
</dbReference>
<evidence type="ECO:0000313" key="10">
    <source>
        <dbReference type="Proteomes" id="UP000421283"/>
    </source>
</evidence>
<dbReference type="PANTHER" id="PTHR43711:SF26">
    <property type="entry name" value="SENSOR HISTIDINE KINASE RCSC"/>
    <property type="match status" value="1"/>
</dbReference>
<evidence type="ECO:0000256" key="5">
    <source>
        <dbReference type="ARBA" id="ARBA00023012"/>
    </source>
</evidence>
<dbReference type="SUPFAM" id="SSF47384">
    <property type="entry name" value="Homodimeric domain of signal transducing histidine kinase"/>
    <property type="match status" value="1"/>
</dbReference>
<keyword evidence="5" id="KW-0902">Two-component regulatory system</keyword>
<evidence type="ECO:0000256" key="3">
    <source>
        <dbReference type="ARBA" id="ARBA00022679"/>
    </source>
</evidence>
<dbReference type="PANTHER" id="PTHR43711">
    <property type="entry name" value="TWO-COMPONENT HISTIDINE KINASE"/>
    <property type="match status" value="1"/>
</dbReference>
<keyword evidence="7" id="KW-1133">Transmembrane helix</keyword>